<reference evidence="9" key="1">
    <citation type="journal article" date="2019" name="Int. J. Syst. Evol. Microbiol.">
        <title>The Global Catalogue of Microorganisms (GCM) 10K type strain sequencing project: providing services to taxonomists for standard genome sequencing and annotation.</title>
        <authorList>
            <consortium name="The Broad Institute Genomics Platform"/>
            <consortium name="The Broad Institute Genome Sequencing Center for Infectious Disease"/>
            <person name="Wu L."/>
            <person name="Ma J."/>
        </authorList>
    </citation>
    <scope>NUCLEOTIDE SEQUENCE [LARGE SCALE GENOMIC DNA]</scope>
    <source>
        <strain evidence="9">KCTC 22280</strain>
    </source>
</reference>
<evidence type="ECO:0000256" key="6">
    <source>
        <dbReference type="SAM" id="Phobius"/>
    </source>
</evidence>
<feature type="domain" description="DUF202" evidence="7">
    <location>
        <begin position="8"/>
        <end position="84"/>
    </location>
</feature>
<dbReference type="Proteomes" id="UP000601597">
    <property type="component" value="Unassembled WGS sequence"/>
</dbReference>
<evidence type="ECO:0000313" key="8">
    <source>
        <dbReference type="EMBL" id="GGY70267.1"/>
    </source>
</evidence>
<dbReference type="InterPro" id="IPR003807">
    <property type="entry name" value="DUF202"/>
</dbReference>
<comment type="subcellular location">
    <subcellularLocation>
        <location evidence="1">Cell membrane</location>
        <topology evidence="1">Multi-pass membrane protein</topology>
    </subcellularLocation>
</comment>
<dbReference type="Pfam" id="PF02656">
    <property type="entry name" value="DUF202"/>
    <property type="match status" value="1"/>
</dbReference>
<dbReference type="PANTHER" id="PTHR34187">
    <property type="entry name" value="FGR18P"/>
    <property type="match status" value="1"/>
</dbReference>
<keyword evidence="4 6" id="KW-1133">Transmembrane helix</keyword>
<proteinExistence type="predicted"/>
<name>A0ABQ3AX92_9GAMM</name>
<evidence type="ECO:0000259" key="7">
    <source>
        <dbReference type="Pfam" id="PF02656"/>
    </source>
</evidence>
<dbReference type="InterPro" id="IPR052053">
    <property type="entry name" value="IM_YidH-like"/>
</dbReference>
<keyword evidence="9" id="KW-1185">Reference proteome</keyword>
<accession>A0ABQ3AX92</accession>
<feature type="transmembrane region" description="Helical" evidence="6">
    <location>
        <begin position="57"/>
        <end position="77"/>
    </location>
</feature>
<keyword evidence="2" id="KW-1003">Cell membrane</keyword>
<evidence type="ECO:0000256" key="1">
    <source>
        <dbReference type="ARBA" id="ARBA00004651"/>
    </source>
</evidence>
<feature type="transmembrane region" description="Helical" evidence="6">
    <location>
        <begin position="97"/>
        <end position="120"/>
    </location>
</feature>
<dbReference type="PANTHER" id="PTHR34187:SF2">
    <property type="entry name" value="DUF202 DOMAIN-CONTAINING PROTEIN"/>
    <property type="match status" value="1"/>
</dbReference>
<feature type="transmembrane region" description="Helical" evidence="6">
    <location>
        <begin position="25"/>
        <end position="45"/>
    </location>
</feature>
<evidence type="ECO:0000256" key="3">
    <source>
        <dbReference type="ARBA" id="ARBA00022692"/>
    </source>
</evidence>
<keyword evidence="5 6" id="KW-0472">Membrane</keyword>
<sequence length="122" mass="13398">MSDLDDPRVLFAAERTMLAWNRTSVVLITFGFMVERANILMTVLAPEQSDPVGSAMTFWLGIAFILLGAFSAAYSSRQYLVVLRTLTPSEFPSGYRVTWGLMVNVVVAVLGMALAMVLAFGR</sequence>
<evidence type="ECO:0000256" key="2">
    <source>
        <dbReference type="ARBA" id="ARBA00022475"/>
    </source>
</evidence>
<dbReference type="RefSeq" id="WP_189575319.1">
    <property type="nucleotide sequence ID" value="NZ_BMXV01000003.1"/>
</dbReference>
<protein>
    <recommendedName>
        <fullName evidence="7">DUF202 domain-containing protein</fullName>
    </recommendedName>
</protein>
<keyword evidence="3 6" id="KW-0812">Transmembrane</keyword>
<comment type="caution">
    <text evidence="8">The sequence shown here is derived from an EMBL/GenBank/DDBJ whole genome shotgun (WGS) entry which is preliminary data.</text>
</comment>
<evidence type="ECO:0000256" key="5">
    <source>
        <dbReference type="ARBA" id="ARBA00023136"/>
    </source>
</evidence>
<evidence type="ECO:0000313" key="9">
    <source>
        <dbReference type="Proteomes" id="UP000601597"/>
    </source>
</evidence>
<organism evidence="8 9">
    <name type="scientific">Marinobacter zhanjiangensis</name>
    <dbReference type="NCBI Taxonomy" id="578215"/>
    <lineage>
        <taxon>Bacteria</taxon>
        <taxon>Pseudomonadati</taxon>
        <taxon>Pseudomonadota</taxon>
        <taxon>Gammaproteobacteria</taxon>
        <taxon>Pseudomonadales</taxon>
        <taxon>Marinobacteraceae</taxon>
        <taxon>Marinobacter</taxon>
    </lineage>
</organism>
<dbReference type="EMBL" id="BMXV01000003">
    <property type="protein sequence ID" value="GGY70267.1"/>
    <property type="molecule type" value="Genomic_DNA"/>
</dbReference>
<gene>
    <name evidence="8" type="ORF">GCM10007071_16550</name>
</gene>
<evidence type="ECO:0000256" key="4">
    <source>
        <dbReference type="ARBA" id="ARBA00022989"/>
    </source>
</evidence>